<dbReference type="GO" id="GO:0006450">
    <property type="term" value="P:regulation of translational fidelity"/>
    <property type="evidence" value="ECO:0007669"/>
    <property type="project" value="TreeGrafter"/>
</dbReference>
<comment type="similarity">
    <text evidence="4">Belongs to the SUA5 family.</text>
</comment>
<reference evidence="17" key="1">
    <citation type="journal article" date="2023" name="IScience">
        <title>Live-bearing cockroach genome reveals convergent evolutionary mechanisms linked to viviparity in insects and beyond.</title>
        <authorList>
            <person name="Fouks B."/>
            <person name="Harrison M.C."/>
            <person name="Mikhailova A.A."/>
            <person name="Marchal E."/>
            <person name="English S."/>
            <person name="Carruthers M."/>
            <person name="Jennings E.C."/>
            <person name="Chiamaka E.L."/>
            <person name="Frigard R.A."/>
            <person name="Pippel M."/>
            <person name="Attardo G.M."/>
            <person name="Benoit J.B."/>
            <person name="Bornberg-Bauer E."/>
            <person name="Tobe S.S."/>
        </authorList>
    </citation>
    <scope>NUCLEOTIDE SEQUENCE</scope>
    <source>
        <strain evidence="17">Stay&amp;Tobe</strain>
    </source>
</reference>
<keyword evidence="9" id="KW-0808">Transferase</keyword>
<keyword evidence="10" id="KW-0809">Transit peptide</keyword>
<evidence type="ECO:0000256" key="11">
    <source>
        <dbReference type="ARBA" id="ARBA00023128"/>
    </source>
</evidence>
<comment type="caution">
    <text evidence="17">The sequence shown here is derived from an EMBL/GenBank/DDBJ whole genome shotgun (WGS) entry which is preliminary data.</text>
</comment>
<gene>
    <name evidence="17" type="ORF">L9F63_014526</name>
</gene>
<keyword evidence="18" id="KW-1185">Reference proteome</keyword>
<dbReference type="GO" id="GO:0005739">
    <property type="term" value="C:mitochondrion"/>
    <property type="evidence" value="ECO:0007669"/>
    <property type="project" value="UniProtKB-SubCell"/>
</dbReference>
<evidence type="ECO:0000256" key="7">
    <source>
        <dbReference type="ARBA" id="ARBA00022475"/>
    </source>
</evidence>
<feature type="domain" description="YrdC-like" evidence="16">
    <location>
        <begin position="11"/>
        <end position="200"/>
    </location>
</feature>
<comment type="catalytic activity">
    <reaction evidence="13">
        <text>L-threonine + hydrogencarbonate + ATP = L-threonylcarbamoyladenylate + diphosphate + H2O</text>
        <dbReference type="Rhea" id="RHEA:36407"/>
        <dbReference type="ChEBI" id="CHEBI:15377"/>
        <dbReference type="ChEBI" id="CHEBI:17544"/>
        <dbReference type="ChEBI" id="CHEBI:30616"/>
        <dbReference type="ChEBI" id="CHEBI:33019"/>
        <dbReference type="ChEBI" id="CHEBI:57926"/>
        <dbReference type="ChEBI" id="CHEBI:73682"/>
        <dbReference type="EC" id="2.7.7.87"/>
    </reaction>
</comment>
<dbReference type="SUPFAM" id="SSF55821">
    <property type="entry name" value="YrdC/RibB"/>
    <property type="match status" value="1"/>
</dbReference>
<protein>
    <recommendedName>
        <fullName evidence="6">Threonylcarbamoyl-AMP synthase</fullName>
        <ecNumber evidence="5">2.7.7.87</ecNumber>
    </recommendedName>
</protein>
<evidence type="ECO:0000256" key="5">
    <source>
        <dbReference type="ARBA" id="ARBA00012584"/>
    </source>
</evidence>
<keyword evidence="8" id="KW-0963">Cytoplasm</keyword>
<dbReference type="GO" id="GO:0005886">
    <property type="term" value="C:plasma membrane"/>
    <property type="evidence" value="ECO:0007669"/>
    <property type="project" value="UniProtKB-SubCell"/>
</dbReference>
<dbReference type="Proteomes" id="UP001233999">
    <property type="component" value="Unassembled WGS sequence"/>
</dbReference>
<comment type="function">
    <text evidence="14">Cytoplasmic and mitochondrial threonylcarbamoyl-AMP synthase required for the formation of a threonylcarbamoyl group on adenosine at position 37 (t(6)A37) in tRNAs that read codons beginning with adenine. Catalyzes the conversion of L-threonine, HCO(3)(-)/CO(2) and ATP to give threonylcarbamoyl-AMP (TC-AMP) as the acyladenylate intermediate, with the release of diphosphate. Participates in t(6)A37 formation in cytoplasmic and mitochondrial tRNAs. May regulate the activity of some transporters.</text>
</comment>
<keyword evidence="12" id="KW-0472">Membrane</keyword>
<evidence type="ECO:0000313" key="18">
    <source>
        <dbReference type="Proteomes" id="UP001233999"/>
    </source>
</evidence>
<dbReference type="PROSITE" id="PS51163">
    <property type="entry name" value="YRDC"/>
    <property type="match status" value="1"/>
</dbReference>
<dbReference type="AlphaFoldDB" id="A0AAD8A7T1"/>
<evidence type="ECO:0000313" key="17">
    <source>
        <dbReference type="EMBL" id="KAJ9594049.1"/>
    </source>
</evidence>
<evidence type="ECO:0000256" key="10">
    <source>
        <dbReference type="ARBA" id="ARBA00022946"/>
    </source>
</evidence>
<comment type="subcellular location">
    <subcellularLocation>
        <location evidence="2">Cell membrane</location>
        <topology evidence="2">Peripheral membrane protein</topology>
    </subcellularLocation>
    <subcellularLocation>
        <location evidence="3">Cytoplasm</location>
    </subcellularLocation>
    <subcellularLocation>
        <location evidence="1">Mitochondrion</location>
    </subcellularLocation>
</comment>
<evidence type="ECO:0000256" key="12">
    <source>
        <dbReference type="ARBA" id="ARBA00023136"/>
    </source>
</evidence>
<evidence type="ECO:0000256" key="4">
    <source>
        <dbReference type="ARBA" id="ARBA00007663"/>
    </source>
</evidence>
<dbReference type="PANTHER" id="PTHR17490">
    <property type="entry name" value="SUA5"/>
    <property type="match status" value="1"/>
</dbReference>
<dbReference type="InterPro" id="IPR017945">
    <property type="entry name" value="DHBP_synth_RibB-like_a/b_dom"/>
</dbReference>
<comment type="subunit">
    <text evidence="15">Interacts with RSC1A1.</text>
</comment>
<reference evidence="17" key="2">
    <citation type="submission" date="2023-05" db="EMBL/GenBank/DDBJ databases">
        <authorList>
            <person name="Fouks B."/>
        </authorList>
    </citation>
    <scope>NUCLEOTIDE SEQUENCE</scope>
    <source>
        <strain evidence="17">Stay&amp;Tobe</strain>
        <tissue evidence="17">Testes</tissue>
    </source>
</reference>
<proteinExistence type="inferred from homology"/>
<evidence type="ECO:0000256" key="15">
    <source>
        <dbReference type="ARBA" id="ARBA00063146"/>
    </source>
</evidence>
<dbReference type="EC" id="2.7.7.87" evidence="5"/>
<evidence type="ECO:0000256" key="3">
    <source>
        <dbReference type="ARBA" id="ARBA00004496"/>
    </source>
</evidence>
<sequence length="217" mass="23211">MFSLNDISDLNSAVDKAAELIINGGVIAVPTDTIYGLATSAQNSQAISHLYEIKGRDPNKPIAICVGDIDSIPLWGRVDDLPLGLLENLLPGPVTIVVKRTSLLNPLLNPGISSVGIRIPNHKFIQRLCKKIGMPLALTSANLSNEPSALSPEEFKNIWSCLSSIFHNGTIGDSPELRAGSTIVDLSVPGCYHIVRPGNAFTSTCDLLEKFGLKKSL</sequence>
<accession>A0AAD8A7T1</accession>
<organism evidence="17 18">
    <name type="scientific">Diploptera punctata</name>
    <name type="common">Pacific beetle cockroach</name>
    <dbReference type="NCBI Taxonomy" id="6984"/>
    <lineage>
        <taxon>Eukaryota</taxon>
        <taxon>Metazoa</taxon>
        <taxon>Ecdysozoa</taxon>
        <taxon>Arthropoda</taxon>
        <taxon>Hexapoda</taxon>
        <taxon>Insecta</taxon>
        <taxon>Pterygota</taxon>
        <taxon>Neoptera</taxon>
        <taxon>Polyneoptera</taxon>
        <taxon>Dictyoptera</taxon>
        <taxon>Blattodea</taxon>
        <taxon>Blaberoidea</taxon>
        <taxon>Blaberidae</taxon>
        <taxon>Diplopterinae</taxon>
        <taxon>Diploptera</taxon>
    </lineage>
</organism>
<evidence type="ECO:0000256" key="6">
    <source>
        <dbReference type="ARBA" id="ARBA00015492"/>
    </source>
</evidence>
<evidence type="ECO:0000256" key="1">
    <source>
        <dbReference type="ARBA" id="ARBA00004173"/>
    </source>
</evidence>
<keyword evidence="11" id="KW-0496">Mitochondrion</keyword>
<evidence type="ECO:0000256" key="13">
    <source>
        <dbReference type="ARBA" id="ARBA00048366"/>
    </source>
</evidence>
<dbReference type="PANTHER" id="PTHR17490:SF10">
    <property type="entry name" value="THREONYLCARBAMOYL-AMP SYNTHASE"/>
    <property type="match status" value="1"/>
</dbReference>
<dbReference type="GO" id="GO:0003725">
    <property type="term" value="F:double-stranded RNA binding"/>
    <property type="evidence" value="ECO:0007669"/>
    <property type="project" value="InterPro"/>
</dbReference>
<keyword evidence="7" id="KW-1003">Cell membrane</keyword>
<dbReference type="InterPro" id="IPR006070">
    <property type="entry name" value="Sua5-like_dom"/>
</dbReference>
<dbReference type="EMBL" id="JASPKZ010003077">
    <property type="protein sequence ID" value="KAJ9594049.1"/>
    <property type="molecule type" value="Genomic_DNA"/>
</dbReference>
<evidence type="ECO:0000256" key="8">
    <source>
        <dbReference type="ARBA" id="ARBA00022490"/>
    </source>
</evidence>
<evidence type="ECO:0000256" key="9">
    <source>
        <dbReference type="ARBA" id="ARBA00022679"/>
    </source>
</evidence>
<evidence type="ECO:0000256" key="14">
    <source>
        <dbReference type="ARBA" id="ARBA00058524"/>
    </source>
</evidence>
<dbReference type="Gene3D" id="3.90.870.10">
    <property type="entry name" value="DHBP synthase"/>
    <property type="match status" value="1"/>
</dbReference>
<dbReference type="Pfam" id="PF01300">
    <property type="entry name" value="Sua5_yciO_yrdC"/>
    <property type="match status" value="1"/>
</dbReference>
<dbReference type="InterPro" id="IPR050156">
    <property type="entry name" value="TC-AMP_synthase_SUA5"/>
</dbReference>
<name>A0AAD8A7T1_DIPPU</name>
<evidence type="ECO:0000259" key="16">
    <source>
        <dbReference type="PROSITE" id="PS51163"/>
    </source>
</evidence>
<evidence type="ECO:0000256" key="2">
    <source>
        <dbReference type="ARBA" id="ARBA00004202"/>
    </source>
</evidence>
<dbReference type="FunFam" id="3.90.870.10:FF:000007">
    <property type="entry name" value="YrdC N6-threonylcarbamoyltransferase domain containing"/>
    <property type="match status" value="1"/>
</dbReference>
<dbReference type="GO" id="GO:0061710">
    <property type="term" value="F:L-threonylcarbamoyladenylate synthase"/>
    <property type="evidence" value="ECO:0007669"/>
    <property type="project" value="UniProtKB-EC"/>
</dbReference>
<dbReference type="GO" id="GO:0000049">
    <property type="term" value="F:tRNA binding"/>
    <property type="evidence" value="ECO:0007669"/>
    <property type="project" value="TreeGrafter"/>
</dbReference>
<dbReference type="NCBIfam" id="TIGR00057">
    <property type="entry name" value="L-threonylcarbamoyladenylate synthase"/>
    <property type="match status" value="1"/>
</dbReference>